<evidence type="ECO:0000313" key="3">
    <source>
        <dbReference type="Proteomes" id="UP000765509"/>
    </source>
</evidence>
<proteinExistence type="predicted"/>
<evidence type="ECO:0000256" key="1">
    <source>
        <dbReference type="SAM" id="MobiDB-lite"/>
    </source>
</evidence>
<accession>A0A9Q3HBA7</accession>
<sequence>MRKICPLIGFFRSRIVRYSFQNMFFPFLSNPQSNITPLIIPSNSDPKEGLVDEFQPSSYVCPQGAQEEVDTACPPEGPSFEMDKEVVDESLSSSCPEE</sequence>
<reference evidence="2" key="1">
    <citation type="submission" date="2021-03" db="EMBL/GenBank/DDBJ databases">
        <title>Draft genome sequence of rust myrtle Austropuccinia psidii MF-1, a brazilian biotype.</title>
        <authorList>
            <person name="Quecine M.C."/>
            <person name="Pachon D.M.R."/>
            <person name="Bonatelli M.L."/>
            <person name="Correr F.H."/>
            <person name="Franceschini L.M."/>
            <person name="Leite T.F."/>
            <person name="Margarido G.R.A."/>
            <person name="Almeida C.A."/>
            <person name="Ferrarezi J.A."/>
            <person name="Labate C.A."/>
        </authorList>
    </citation>
    <scope>NUCLEOTIDE SEQUENCE</scope>
    <source>
        <strain evidence="2">MF-1</strain>
    </source>
</reference>
<organism evidence="2 3">
    <name type="scientific">Austropuccinia psidii MF-1</name>
    <dbReference type="NCBI Taxonomy" id="1389203"/>
    <lineage>
        <taxon>Eukaryota</taxon>
        <taxon>Fungi</taxon>
        <taxon>Dikarya</taxon>
        <taxon>Basidiomycota</taxon>
        <taxon>Pucciniomycotina</taxon>
        <taxon>Pucciniomycetes</taxon>
        <taxon>Pucciniales</taxon>
        <taxon>Sphaerophragmiaceae</taxon>
        <taxon>Austropuccinia</taxon>
    </lineage>
</organism>
<protein>
    <submittedName>
        <fullName evidence="2">Uncharacterized protein</fullName>
    </submittedName>
</protein>
<name>A0A9Q3HBA7_9BASI</name>
<comment type="caution">
    <text evidence="2">The sequence shown here is derived from an EMBL/GenBank/DDBJ whole genome shotgun (WGS) entry which is preliminary data.</text>
</comment>
<dbReference type="AlphaFoldDB" id="A0A9Q3HBA7"/>
<feature type="region of interest" description="Disordered" evidence="1">
    <location>
        <begin position="68"/>
        <end position="98"/>
    </location>
</feature>
<gene>
    <name evidence="2" type="ORF">O181_038758</name>
</gene>
<keyword evidence="3" id="KW-1185">Reference proteome</keyword>
<evidence type="ECO:0000313" key="2">
    <source>
        <dbReference type="EMBL" id="MBW0499043.1"/>
    </source>
</evidence>
<dbReference type="Proteomes" id="UP000765509">
    <property type="component" value="Unassembled WGS sequence"/>
</dbReference>
<dbReference type="EMBL" id="AVOT02015060">
    <property type="protein sequence ID" value="MBW0499043.1"/>
    <property type="molecule type" value="Genomic_DNA"/>
</dbReference>